<proteinExistence type="predicted"/>
<evidence type="ECO:0000313" key="2">
    <source>
        <dbReference type="Proteomes" id="UP001519344"/>
    </source>
</evidence>
<dbReference type="RefSeq" id="WP_167064870.1">
    <property type="nucleotide sequence ID" value="NZ_JAAOZR010000039.1"/>
</dbReference>
<accession>A0ABS4IA11</accession>
<reference evidence="1 2" key="1">
    <citation type="submission" date="2021-03" db="EMBL/GenBank/DDBJ databases">
        <title>Genomic Encyclopedia of Type Strains, Phase IV (KMG-IV): sequencing the most valuable type-strain genomes for metagenomic binning, comparative biology and taxonomic classification.</title>
        <authorList>
            <person name="Goeker M."/>
        </authorList>
    </citation>
    <scope>NUCLEOTIDE SEQUENCE [LARGE SCALE GENOMIC DNA]</scope>
    <source>
        <strain evidence="1 2">DSM 24950</strain>
    </source>
</reference>
<comment type="caution">
    <text evidence="1">The sequence shown here is derived from an EMBL/GenBank/DDBJ whole genome shotgun (WGS) entry which is preliminary data.</text>
</comment>
<name>A0ABS4IA11_9BACL</name>
<organism evidence="1 2">
    <name type="scientific">Paenibacillus aceris</name>
    <dbReference type="NCBI Taxonomy" id="869555"/>
    <lineage>
        <taxon>Bacteria</taxon>
        <taxon>Bacillati</taxon>
        <taxon>Bacillota</taxon>
        <taxon>Bacilli</taxon>
        <taxon>Bacillales</taxon>
        <taxon>Paenibacillaceae</taxon>
        <taxon>Paenibacillus</taxon>
    </lineage>
</organism>
<dbReference type="Proteomes" id="UP001519344">
    <property type="component" value="Unassembled WGS sequence"/>
</dbReference>
<sequence length="896" mass="101462">MFNLRKDIEKYGNKPPYASEMYGIFQPLLGWESKLTKQWIQQGGSVFSQLNPQIMRILNANISPGPTAIGHDQLNDIVALPLVPGTERSPYKVSLTKDFNSELFKLLLDKVKFFVQNNNGRLPADDEWRSIIKELNLKNENEGALRQINQNLYAKLSRNQLLEVLKYESQLAKFLLIYMDSPDINDLSKLFAVQNVAPLSELFQPNDPLVHMNDPLATIDPKSKNASLAPVGYVDLFRQYFFDLGTFLGEPVEHIWLSPGTTIELYEISTRKSTIERSQETFSESYIQSESDTTNKDEISDAIKTENKNNTKFGMTASTSGTTIFSEASASISYGLETSQSIAKETMHKQSKEQTQKLSSEIKQSYKSVFKTVVETTDTKSRRHIMSNPGTDLINIELRRKMRRVGVQMQHIGKRLCWQMFIDDPGSALGLAELVHYSESAKASFIAGPSFIPDPVNIPMKLTVSFPYMPVLDYHDNSVLYVYQGPADGDVNKPILGIIGEIKFNGLTRDDDSQLIIEYRCRLDAAPKPDYKLEESSIQLVKVPPGQKAVIREIIVENGDTLRIILDQVHFNGQNAVNLDFALTYIPTDAAKQSVKAQNAAIQSKYDTDKAEYDEATRKSYVAAVRERIKVASKITQRPSWDLREEERTVVYRRLIKRLMMGSWGKNDAPVIDEANQKLAHVRSEIVKSLFDVDNMLYFVAPEWWMPRLHPSQLNAQPASGQPTPYTLTKNDILSFEGDGRRQDDYYITEESSPARMGSSLGWLLQLDGDNLRNAFLNAPWVKAMIPIRPGRETAALNWLKSIEGHENDGWENPYLGTEIEYAGKKVGEVLEAIADDLQKKNSDFEYVLASDEVYEHGFNLMEHSFEDAPFFSQTISILPTDQIVAVEYKPTDLEE</sequence>
<dbReference type="EMBL" id="JAGGKV010000041">
    <property type="protein sequence ID" value="MBP1967771.1"/>
    <property type="molecule type" value="Genomic_DNA"/>
</dbReference>
<keyword evidence="2" id="KW-1185">Reference proteome</keyword>
<gene>
    <name evidence="1" type="ORF">J2Z65_007050</name>
</gene>
<evidence type="ECO:0000313" key="1">
    <source>
        <dbReference type="EMBL" id="MBP1967771.1"/>
    </source>
</evidence>
<protein>
    <submittedName>
        <fullName evidence="1">Uncharacterized protein</fullName>
    </submittedName>
</protein>